<dbReference type="Gene3D" id="3.40.50.150">
    <property type="entry name" value="Vaccinia Virus protein VP39"/>
    <property type="match status" value="1"/>
</dbReference>
<proteinExistence type="predicted"/>
<dbReference type="GO" id="GO:0032259">
    <property type="term" value="P:methylation"/>
    <property type="evidence" value="ECO:0007669"/>
    <property type="project" value="UniProtKB-KW"/>
</dbReference>
<keyword evidence="2" id="KW-0808">Transferase</keyword>
<dbReference type="EMBL" id="JBHSKF010000011">
    <property type="protein sequence ID" value="MFC5289473.1"/>
    <property type="molecule type" value="Genomic_DNA"/>
</dbReference>
<dbReference type="RefSeq" id="WP_378249321.1">
    <property type="nucleotide sequence ID" value="NZ_JBHSKF010000011.1"/>
</dbReference>
<evidence type="ECO:0000313" key="2">
    <source>
        <dbReference type="EMBL" id="MFC5289473.1"/>
    </source>
</evidence>
<comment type="caution">
    <text evidence="2">The sequence shown here is derived from an EMBL/GenBank/DDBJ whole genome shotgun (WGS) entry which is preliminary data.</text>
</comment>
<gene>
    <name evidence="2" type="ORF">ACFPM7_20670</name>
</gene>
<dbReference type="PANTHER" id="PTHR43712">
    <property type="entry name" value="PUTATIVE (AFU_ORTHOLOGUE AFUA_4G14580)-RELATED"/>
    <property type="match status" value="1"/>
</dbReference>
<accession>A0ABW0ESU5</accession>
<dbReference type="PANTHER" id="PTHR43712:SF15">
    <property type="entry name" value="MONODICTYPHENONE CLUSTER TRANSCRIPTIONAL COACTIVATOR MDPA"/>
    <property type="match status" value="1"/>
</dbReference>
<dbReference type="InterPro" id="IPR041698">
    <property type="entry name" value="Methyltransf_25"/>
</dbReference>
<dbReference type="Pfam" id="PF13649">
    <property type="entry name" value="Methyltransf_25"/>
    <property type="match status" value="1"/>
</dbReference>
<dbReference type="InterPro" id="IPR036388">
    <property type="entry name" value="WH-like_DNA-bd_sf"/>
</dbReference>
<reference evidence="3" key="1">
    <citation type="journal article" date="2019" name="Int. J. Syst. Evol. Microbiol.">
        <title>The Global Catalogue of Microorganisms (GCM) 10K type strain sequencing project: providing services to taxonomists for standard genome sequencing and annotation.</title>
        <authorList>
            <consortium name="The Broad Institute Genomics Platform"/>
            <consortium name="The Broad Institute Genome Sequencing Center for Infectious Disease"/>
            <person name="Wu L."/>
            <person name="Ma J."/>
        </authorList>
    </citation>
    <scope>NUCLEOTIDE SEQUENCE [LARGE SCALE GENOMIC DNA]</scope>
    <source>
        <strain evidence="3">CCUG 59778</strain>
    </source>
</reference>
<sequence length="334" mass="36103">MAEIGLESRRAIADVFNSAVAAAAIGAAWEIGALDHLDQHGKLDIGQFADDRELDTEATAAVFQALASVGVVERTDEHVLPGPHFAETQRARSLFHWLVQGSGALFSAMPKVLPRAARTGGYYSRDAAAIGFACREINARFFDPVFWSVVSGLDFSYTRIADLGSGSGQRLLELVRATPGATGVGVDIAAPVLEFSTGELAAAGLADRVSFIEADVRALDPRPEFADVELLTCFMMGHDFWPRAECVATLRRLREVFPNAKRFLLGDTGRTTEHADGEHPVFTLGFEVGHALMGVKLPTLDDWRGVFAESGWTCKAEHLIETPAASFIFELEPA</sequence>
<dbReference type="CDD" id="cd02440">
    <property type="entry name" value="AdoMet_MTases"/>
    <property type="match status" value="1"/>
</dbReference>
<feature type="domain" description="Methyltransferase" evidence="1">
    <location>
        <begin position="160"/>
        <end position="256"/>
    </location>
</feature>
<dbReference type="GO" id="GO:0008168">
    <property type="term" value="F:methyltransferase activity"/>
    <property type="evidence" value="ECO:0007669"/>
    <property type="project" value="UniProtKB-KW"/>
</dbReference>
<dbReference type="InterPro" id="IPR029063">
    <property type="entry name" value="SAM-dependent_MTases_sf"/>
</dbReference>
<organism evidence="2 3">
    <name type="scientific">Actinokineospora guangxiensis</name>
    <dbReference type="NCBI Taxonomy" id="1490288"/>
    <lineage>
        <taxon>Bacteria</taxon>
        <taxon>Bacillati</taxon>
        <taxon>Actinomycetota</taxon>
        <taxon>Actinomycetes</taxon>
        <taxon>Pseudonocardiales</taxon>
        <taxon>Pseudonocardiaceae</taxon>
        <taxon>Actinokineospora</taxon>
    </lineage>
</organism>
<evidence type="ECO:0000259" key="1">
    <source>
        <dbReference type="Pfam" id="PF13649"/>
    </source>
</evidence>
<name>A0ABW0ESU5_9PSEU</name>
<dbReference type="SUPFAM" id="SSF53335">
    <property type="entry name" value="S-adenosyl-L-methionine-dependent methyltransferases"/>
    <property type="match status" value="1"/>
</dbReference>
<dbReference type="Proteomes" id="UP001596157">
    <property type="component" value="Unassembled WGS sequence"/>
</dbReference>
<protein>
    <submittedName>
        <fullName evidence="2">Class I SAM-dependent methyltransferase</fullName>
    </submittedName>
</protein>
<dbReference type="Gene3D" id="1.10.10.10">
    <property type="entry name" value="Winged helix-like DNA-binding domain superfamily/Winged helix DNA-binding domain"/>
    <property type="match status" value="1"/>
</dbReference>
<evidence type="ECO:0000313" key="3">
    <source>
        <dbReference type="Proteomes" id="UP001596157"/>
    </source>
</evidence>
<keyword evidence="2" id="KW-0489">Methyltransferase</keyword>
<keyword evidence="3" id="KW-1185">Reference proteome</keyword>